<proteinExistence type="predicted"/>
<gene>
    <name evidence="1" type="ORF">SteCoe_27003</name>
</gene>
<keyword evidence="2" id="KW-1185">Reference proteome</keyword>
<accession>A0A1R2BBJ2</accession>
<dbReference type="Proteomes" id="UP000187209">
    <property type="component" value="Unassembled WGS sequence"/>
</dbReference>
<protein>
    <submittedName>
        <fullName evidence="1">Uncharacterized protein</fullName>
    </submittedName>
</protein>
<organism evidence="1 2">
    <name type="scientific">Stentor coeruleus</name>
    <dbReference type="NCBI Taxonomy" id="5963"/>
    <lineage>
        <taxon>Eukaryota</taxon>
        <taxon>Sar</taxon>
        <taxon>Alveolata</taxon>
        <taxon>Ciliophora</taxon>
        <taxon>Postciliodesmatophora</taxon>
        <taxon>Heterotrichea</taxon>
        <taxon>Heterotrichida</taxon>
        <taxon>Stentoridae</taxon>
        <taxon>Stentor</taxon>
    </lineage>
</organism>
<dbReference type="AlphaFoldDB" id="A0A1R2BBJ2"/>
<reference evidence="1 2" key="1">
    <citation type="submission" date="2016-11" db="EMBL/GenBank/DDBJ databases">
        <title>The macronuclear genome of Stentor coeruleus: a giant cell with tiny introns.</title>
        <authorList>
            <person name="Slabodnick M."/>
            <person name="Ruby J.G."/>
            <person name="Reiff S.B."/>
            <person name="Swart E.C."/>
            <person name="Gosai S."/>
            <person name="Prabakaran S."/>
            <person name="Witkowska E."/>
            <person name="Larue G.E."/>
            <person name="Fisher S."/>
            <person name="Freeman R.M."/>
            <person name="Gunawardena J."/>
            <person name="Chu W."/>
            <person name="Stover N.A."/>
            <person name="Gregory B.D."/>
            <person name="Nowacki M."/>
            <person name="Derisi J."/>
            <person name="Roy S.W."/>
            <person name="Marshall W.F."/>
            <person name="Sood P."/>
        </authorList>
    </citation>
    <scope>NUCLEOTIDE SEQUENCE [LARGE SCALE GENOMIC DNA]</scope>
    <source>
        <strain evidence="1">WM001</strain>
    </source>
</reference>
<evidence type="ECO:0000313" key="2">
    <source>
        <dbReference type="Proteomes" id="UP000187209"/>
    </source>
</evidence>
<sequence>MKPRQGKSIKINKSSTIIVAENPYISSANESTKIIPSFKKVLKDRFSDNSQTPYISAKNILVQNMQDTGRLIKHSATGKKETIILKDLLPGPISPHISTAIHRFPYYFPKIKQNERVSLNKNHIDINNMFSSTRYNLKYLEMSEDLDLNAKILHSTEDFKAKTWIESIISLKEKKKNRFSLIEDLKFANNIFRDLVIRLKSIGKENESIVLDKFWRFVLETFDNHLDLMNKNTKKTEKLLEDTQKASEQAIKLKTEWQKKDHNKGKNDVFIVKNSILGKEKKENEKFLPFIGKVYACIDDLDSLCWKNEKVLKKSKDNDKVAEEKILKMKGKKRNGSMESPVINISSISEENLNIMSGGG</sequence>
<evidence type="ECO:0000313" key="1">
    <source>
        <dbReference type="EMBL" id="OMJ74148.1"/>
    </source>
</evidence>
<dbReference type="EMBL" id="MPUH01000771">
    <property type="protein sequence ID" value="OMJ74148.1"/>
    <property type="molecule type" value="Genomic_DNA"/>
</dbReference>
<comment type="caution">
    <text evidence="1">The sequence shown here is derived from an EMBL/GenBank/DDBJ whole genome shotgun (WGS) entry which is preliminary data.</text>
</comment>
<name>A0A1R2BBJ2_9CILI</name>